<evidence type="ECO:0000256" key="11">
    <source>
        <dbReference type="ARBA" id="ARBA00039918"/>
    </source>
</evidence>
<dbReference type="AlphaFoldDB" id="A0A6G8Q1R6"/>
<evidence type="ECO:0000256" key="12">
    <source>
        <dbReference type="SAM" id="Phobius"/>
    </source>
</evidence>
<feature type="transmembrane region" description="Helical" evidence="12">
    <location>
        <begin position="369"/>
        <end position="392"/>
    </location>
</feature>
<gene>
    <name evidence="14" type="ORF">GBA65_19930</name>
</gene>
<comment type="similarity">
    <text evidence="2">Belongs to the major facilitator superfamily. Metabolite:H+ Symporter (MHS) family (TC 2.A.1.6) family.</text>
</comment>
<dbReference type="PANTHER" id="PTHR43045:SF1">
    <property type="entry name" value="SHIKIMATE TRANSPORTER"/>
    <property type="match status" value="1"/>
</dbReference>
<keyword evidence="6 12" id="KW-0812">Transmembrane</keyword>
<sequence>MASAAAPSQGEVRKVAFASFIGTAIEWYDFFLYGTAAALVFPALFFPEYSETAGTLLAFSTYAVGFAARPLGGIVFGHFGDRIGRKSMLVLSLLIMGVATALIGILPTFTQVGILAPILLVTLRFMQGIGVGGEWGGAVLMAVEHAPQGKRGFYGSWPQMGVPAGLLVANLVFIATAATLPEAWGWRVPFLFSILLVGVGLFIRLKLLESPAFRKVQETGTEANMPIIDVLRTYPKNVLLAMGMRFAENGTFYITTVFVLTYITTALGLEQDVGLTGVIIASAIGLVTIPLFGALSDRIGRRPVYLFGAVFSILFALPFFWLLNTEATPLIWLAIILGFNVGHDAMYGPQAAYFSELFGTRVRYSGASLGYQLASVLAGGFAPLIAVALLAAYGYGAVAAYMAAMALLTTVSVILAAETFRDDIAEDQAQERQLIAESR</sequence>
<dbReference type="InterPro" id="IPR020846">
    <property type="entry name" value="MFS_dom"/>
</dbReference>
<dbReference type="InterPro" id="IPR004736">
    <property type="entry name" value="MHS_symport"/>
</dbReference>
<dbReference type="Pfam" id="PF07690">
    <property type="entry name" value="MFS_1"/>
    <property type="match status" value="1"/>
</dbReference>
<keyword evidence="3" id="KW-0813">Transport</keyword>
<feature type="transmembrane region" description="Helical" evidence="12">
    <location>
        <begin position="275"/>
        <end position="292"/>
    </location>
</feature>
<feature type="transmembrane region" description="Helical" evidence="12">
    <location>
        <begin position="53"/>
        <end position="76"/>
    </location>
</feature>
<accession>A0A6G8Q1R6</accession>
<dbReference type="SUPFAM" id="SSF103473">
    <property type="entry name" value="MFS general substrate transporter"/>
    <property type="match status" value="1"/>
</dbReference>
<evidence type="ECO:0000313" key="14">
    <source>
        <dbReference type="EMBL" id="QIN80406.1"/>
    </source>
</evidence>
<comment type="function">
    <text evidence="10">May be a proton symporter involved in the uptake of osmolytes such as proline and glycine betaine.</text>
</comment>
<feature type="transmembrane region" description="Helical" evidence="12">
    <location>
        <begin position="329"/>
        <end position="348"/>
    </location>
</feature>
<evidence type="ECO:0000256" key="4">
    <source>
        <dbReference type="ARBA" id="ARBA00022475"/>
    </source>
</evidence>
<feature type="transmembrane region" description="Helical" evidence="12">
    <location>
        <begin position="304"/>
        <end position="323"/>
    </location>
</feature>
<evidence type="ECO:0000256" key="2">
    <source>
        <dbReference type="ARBA" id="ARBA00008240"/>
    </source>
</evidence>
<keyword evidence="9 12" id="KW-0472">Membrane</keyword>
<evidence type="ECO:0000259" key="13">
    <source>
        <dbReference type="PROSITE" id="PS50850"/>
    </source>
</evidence>
<feature type="domain" description="Major facilitator superfamily (MFS) profile" evidence="13">
    <location>
        <begin position="15"/>
        <end position="421"/>
    </location>
</feature>
<name>A0A6G8Q1R6_9ACTN</name>
<evidence type="ECO:0000256" key="7">
    <source>
        <dbReference type="ARBA" id="ARBA00022847"/>
    </source>
</evidence>
<evidence type="ECO:0000256" key="3">
    <source>
        <dbReference type="ARBA" id="ARBA00022448"/>
    </source>
</evidence>
<evidence type="ECO:0000256" key="1">
    <source>
        <dbReference type="ARBA" id="ARBA00004429"/>
    </source>
</evidence>
<feature type="transmembrane region" description="Helical" evidence="12">
    <location>
        <begin position="186"/>
        <end position="205"/>
    </location>
</feature>
<evidence type="ECO:0000256" key="10">
    <source>
        <dbReference type="ARBA" id="ARBA00037295"/>
    </source>
</evidence>
<keyword evidence="4" id="KW-1003">Cell membrane</keyword>
<dbReference type="EMBL" id="CP045121">
    <property type="protein sequence ID" value="QIN80406.1"/>
    <property type="molecule type" value="Genomic_DNA"/>
</dbReference>
<keyword evidence="5" id="KW-0997">Cell inner membrane</keyword>
<dbReference type="PANTHER" id="PTHR43045">
    <property type="entry name" value="SHIKIMATE TRANSPORTER"/>
    <property type="match status" value="1"/>
</dbReference>
<evidence type="ECO:0000313" key="15">
    <source>
        <dbReference type="Proteomes" id="UP000502706"/>
    </source>
</evidence>
<dbReference type="InterPro" id="IPR036259">
    <property type="entry name" value="MFS_trans_sf"/>
</dbReference>
<dbReference type="GO" id="GO:0005886">
    <property type="term" value="C:plasma membrane"/>
    <property type="evidence" value="ECO:0007669"/>
    <property type="project" value="UniProtKB-SubCell"/>
</dbReference>
<keyword evidence="15" id="KW-1185">Reference proteome</keyword>
<dbReference type="Proteomes" id="UP000502706">
    <property type="component" value="Chromosome"/>
</dbReference>
<dbReference type="KEGG" id="rmar:GBA65_19930"/>
<dbReference type="Gene3D" id="1.20.1250.20">
    <property type="entry name" value="MFS general substrate transporter like domains"/>
    <property type="match status" value="2"/>
</dbReference>
<feature type="transmembrane region" description="Helical" evidence="12">
    <location>
        <begin position="250"/>
        <end position="269"/>
    </location>
</feature>
<dbReference type="InterPro" id="IPR011701">
    <property type="entry name" value="MFS"/>
</dbReference>
<evidence type="ECO:0000256" key="8">
    <source>
        <dbReference type="ARBA" id="ARBA00022989"/>
    </source>
</evidence>
<keyword evidence="7" id="KW-0769">Symport</keyword>
<protein>
    <recommendedName>
        <fullName evidence="11">Putative proline/betaine transporter</fullName>
    </recommendedName>
</protein>
<comment type="subcellular location">
    <subcellularLocation>
        <location evidence="1">Cell inner membrane</location>
        <topology evidence="1">Multi-pass membrane protein</topology>
    </subcellularLocation>
</comment>
<keyword evidence="8 12" id="KW-1133">Transmembrane helix</keyword>
<proteinExistence type="inferred from homology"/>
<feature type="transmembrane region" description="Helical" evidence="12">
    <location>
        <begin position="398"/>
        <end position="417"/>
    </location>
</feature>
<dbReference type="FunFam" id="1.20.1250.20:FF:000001">
    <property type="entry name" value="Dicarboxylate MFS transporter"/>
    <property type="match status" value="1"/>
</dbReference>
<dbReference type="NCBIfam" id="TIGR00883">
    <property type="entry name" value="2A0106"/>
    <property type="match status" value="1"/>
</dbReference>
<evidence type="ECO:0000256" key="9">
    <source>
        <dbReference type="ARBA" id="ARBA00023136"/>
    </source>
</evidence>
<dbReference type="RefSeq" id="WP_166398076.1">
    <property type="nucleotide sequence ID" value="NZ_CP045121.1"/>
</dbReference>
<dbReference type="GO" id="GO:0015293">
    <property type="term" value="F:symporter activity"/>
    <property type="evidence" value="ECO:0007669"/>
    <property type="project" value="UniProtKB-KW"/>
</dbReference>
<reference evidence="14 15" key="1">
    <citation type="submission" date="2019-10" db="EMBL/GenBank/DDBJ databases">
        <title>Rubrobacter sp nov SCSIO 52915 isolated from a deep-sea sediment in the South China Sea.</title>
        <authorList>
            <person name="Chen R.W."/>
        </authorList>
    </citation>
    <scope>NUCLEOTIDE SEQUENCE [LARGE SCALE GENOMIC DNA]</scope>
    <source>
        <strain evidence="14 15">SCSIO 52915</strain>
    </source>
</reference>
<dbReference type="CDD" id="cd17369">
    <property type="entry name" value="MFS_ShiA_like"/>
    <property type="match status" value="1"/>
</dbReference>
<feature type="transmembrane region" description="Helical" evidence="12">
    <location>
        <begin position="115"/>
        <end position="140"/>
    </location>
</feature>
<organism evidence="14 15">
    <name type="scientific">Rubrobacter marinus</name>
    <dbReference type="NCBI Taxonomy" id="2653852"/>
    <lineage>
        <taxon>Bacteria</taxon>
        <taxon>Bacillati</taxon>
        <taxon>Actinomycetota</taxon>
        <taxon>Rubrobacteria</taxon>
        <taxon>Rubrobacterales</taxon>
        <taxon>Rubrobacteraceae</taxon>
        <taxon>Rubrobacter</taxon>
    </lineage>
</organism>
<feature type="transmembrane region" description="Helical" evidence="12">
    <location>
        <begin position="88"/>
        <end position="109"/>
    </location>
</feature>
<evidence type="ECO:0000256" key="6">
    <source>
        <dbReference type="ARBA" id="ARBA00022692"/>
    </source>
</evidence>
<evidence type="ECO:0000256" key="5">
    <source>
        <dbReference type="ARBA" id="ARBA00022519"/>
    </source>
</evidence>
<feature type="transmembrane region" description="Helical" evidence="12">
    <location>
        <begin position="161"/>
        <end position="180"/>
    </location>
</feature>
<dbReference type="PROSITE" id="PS50850">
    <property type="entry name" value="MFS"/>
    <property type="match status" value="1"/>
</dbReference>